<dbReference type="CDD" id="cd08351">
    <property type="entry name" value="ChaP_like"/>
    <property type="match status" value="1"/>
</dbReference>
<proteinExistence type="predicted"/>
<dbReference type="EMBL" id="JAFLRJ010000086">
    <property type="protein sequence ID" value="MBO0512103.1"/>
    <property type="molecule type" value="Genomic_DNA"/>
</dbReference>
<dbReference type="Gene3D" id="3.10.180.10">
    <property type="entry name" value="2,3-Dihydroxybiphenyl 1,2-Dioxygenase, domain 1"/>
    <property type="match status" value="1"/>
</dbReference>
<accession>A0A939JF75</accession>
<gene>
    <name evidence="2" type="ORF">J0695_09780</name>
</gene>
<evidence type="ECO:0000313" key="3">
    <source>
        <dbReference type="Proteomes" id="UP000664167"/>
    </source>
</evidence>
<dbReference type="InterPro" id="IPR029068">
    <property type="entry name" value="Glyas_Bleomycin-R_OHBP_Dase"/>
</dbReference>
<dbReference type="SUPFAM" id="SSF54593">
    <property type="entry name" value="Glyoxalase/Bleomycin resistance protein/Dihydroxybiphenyl dioxygenase"/>
    <property type="match status" value="1"/>
</dbReference>
<name>A0A939JF75_9ACTN</name>
<protein>
    <submittedName>
        <fullName evidence="2">VOC family protein</fullName>
    </submittedName>
</protein>
<dbReference type="InterPro" id="IPR037523">
    <property type="entry name" value="VOC_core"/>
</dbReference>
<dbReference type="AlphaFoldDB" id="A0A939JF75"/>
<sequence>MPASVQLNHTIVQCRDNRVSAEFLAYILDLEVGREWGPFIPVTTENGVTLDFANIPAESIVPQHYAFLVPEEDFDGIFDRMKTTRVDWFADPHRMHPSEINHNDGGRGVYFIDPAGHAMEVITRPYGG</sequence>
<dbReference type="Proteomes" id="UP000664167">
    <property type="component" value="Unassembled WGS sequence"/>
</dbReference>
<dbReference type="RefSeq" id="WP_206961503.1">
    <property type="nucleotide sequence ID" value="NZ_BAAAJJ010000001.1"/>
</dbReference>
<evidence type="ECO:0000313" key="2">
    <source>
        <dbReference type="EMBL" id="MBO0512103.1"/>
    </source>
</evidence>
<organism evidence="2 3">
    <name type="scientific">Streptomyces beijiangensis</name>
    <dbReference type="NCBI Taxonomy" id="163361"/>
    <lineage>
        <taxon>Bacteria</taxon>
        <taxon>Bacillati</taxon>
        <taxon>Actinomycetota</taxon>
        <taxon>Actinomycetes</taxon>
        <taxon>Kitasatosporales</taxon>
        <taxon>Streptomycetaceae</taxon>
        <taxon>Streptomyces</taxon>
    </lineage>
</organism>
<comment type="caution">
    <text evidence="2">The sequence shown here is derived from an EMBL/GenBank/DDBJ whole genome shotgun (WGS) entry which is preliminary data.</text>
</comment>
<evidence type="ECO:0000259" key="1">
    <source>
        <dbReference type="PROSITE" id="PS51819"/>
    </source>
</evidence>
<dbReference type="PROSITE" id="PS51819">
    <property type="entry name" value="VOC"/>
    <property type="match status" value="1"/>
</dbReference>
<keyword evidence="3" id="KW-1185">Reference proteome</keyword>
<feature type="domain" description="VOC" evidence="1">
    <location>
        <begin position="6"/>
        <end position="124"/>
    </location>
</feature>
<reference evidence="2" key="1">
    <citation type="submission" date="2021-03" db="EMBL/GenBank/DDBJ databases">
        <title>Streptomyces poriferae sp. nov., a novel marine sponge-derived Actinobacteria species with anti-MRSA activity.</title>
        <authorList>
            <person name="Sandoval-Powers M."/>
            <person name="Kralova S."/>
            <person name="Nguyen G.-S."/>
            <person name="Fawwal D."/>
            <person name="Degnes K."/>
            <person name="Klinkenberg G."/>
            <person name="Sletta H."/>
            <person name="Wentzel A."/>
            <person name="Liles M.R."/>
        </authorList>
    </citation>
    <scope>NUCLEOTIDE SEQUENCE</scope>
    <source>
        <strain evidence="2">DSM 41794</strain>
    </source>
</reference>